<dbReference type="EMBL" id="QXGH01000024">
    <property type="protein sequence ID" value="RHW25484.1"/>
    <property type="molecule type" value="Genomic_DNA"/>
</dbReference>
<dbReference type="Pfam" id="PF00498">
    <property type="entry name" value="FHA"/>
    <property type="match status" value="1"/>
</dbReference>
<feature type="compositionally biased region" description="Basic residues" evidence="2">
    <location>
        <begin position="40"/>
        <end position="61"/>
    </location>
</feature>
<dbReference type="InterPro" id="IPR000253">
    <property type="entry name" value="FHA_dom"/>
</dbReference>
<feature type="domain" description="FHA" evidence="3">
    <location>
        <begin position="201"/>
        <end position="254"/>
    </location>
</feature>
<keyword evidence="1" id="KW-0597">Phosphoprotein</keyword>
<organism evidence="4 5">
    <name type="scientific">Nocardioides immobilis</name>
    <dbReference type="NCBI Taxonomy" id="2049295"/>
    <lineage>
        <taxon>Bacteria</taxon>
        <taxon>Bacillati</taxon>
        <taxon>Actinomycetota</taxon>
        <taxon>Actinomycetes</taxon>
        <taxon>Propionibacteriales</taxon>
        <taxon>Nocardioidaceae</taxon>
        <taxon>Nocardioides</taxon>
    </lineage>
</organism>
<protein>
    <submittedName>
        <fullName evidence="4">FHA domain-containing protein</fullName>
    </submittedName>
</protein>
<feature type="region of interest" description="Disordered" evidence="2">
    <location>
        <begin position="23"/>
        <end position="79"/>
    </location>
</feature>
<reference evidence="4 5" key="1">
    <citation type="submission" date="2018-09" db="EMBL/GenBank/DDBJ databases">
        <title>Genome sequencing of Nocardioides immobilis CCTCC AB 2017083 for comparison to Nocardioides silvaticus.</title>
        <authorList>
            <person name="Li C."/>
            <person name="Wang G."/>
        </authorList>
    </citation>
    <scope>NUCLEOTIDE SEQUENCE [LARGE SCALE GENOMIC DNA]</scope>
    <source>
        <strain evidence="4 5">CCTCC AB 2017083</strain>
    </source>
</reference>
<gene>
    <name evidence="4" type="ORF">D0Z08_19510</name>
</gene>
<evidence type="ECO:0000256" key="1">
    <source>
        <dbReference type="ARBA" id="ARBA00022553"/>
    </source>
</evidence>
<keyword evidence="5" id="KW-1185">Reference proteome</keyword>
<dbReference type="InterPro" id="IPR008984">
    <property type="entry name" value="SMAD_FHA_dom_sf"/>
</dbReference>
<accession>A0A417XYP2</accession>
<dbReference type="SUPFAM" id="SSF49879">
    <property type="entry name" value="SMAD/FHA domain"/>
    <property type="match status" value="1"/>
</dbReference>
<evidence type="ECO:0000259" key="3">
    <source>
        <dbReference type="PROSITE" id="PS50006"/>
    </source>
</evidence>
<name>A0A417XYP2_9ACTN</name>
<dbReference type="Gene3D" id="2.60.200.20">
    <property type="match status" value="1"/>
</dbReference>
<dbReference type="CDD" id="cd00060">
    <property type="entry name" value="FHA"/>
    <property type="match status" value="1"/>
</dbReference>
<evidence type="ECO:0000313" key="5">
    <source>
        <dbReference type="Proteomes" id="UP000283644"/>
    </source>
</evidence>
<sequence>MGAGRRTRLWSLPSRPWRRRLAARVRQPGARAAHPTRAAPLRRTRRSRRPGSSKRRRRHARGAAAVRRPRSVPPADARARHRLRGGLVAELSTGYTCVNPDCDIVFNVDPGDCICGATSFVRVGEKVRTPPPPPPPVRHCVRPDCGQALPDGAGACPYCGTPVDAEVAPTVDPAVEPAPPGGLALVAADGTRITLREGEEVILGRDPGQSPWARLTEGSPGVSRRHASITIWRGDLHVRDLGSSNGTWVNGIRIAGAAELPVTDGIRIGLGRRFEMEVRSS</sequence>
<comment type="caution">
    <text evidence="4">The sequence shown here is derived from an EMBL/GenBank/DDBJ whole genome shotgun (WGS) entry which is preliminary data.</text>
</comment>
<dbReference type="PROSITE" id="PS50006">
    <property type="entry name" value="FHA_DOMAIN"/>
    <property type="match status" value="1"/>
</dbReference>
<feature type="compositionally biased region" description="Low complexity" evidence="2">
    <location>
        <begin position="30"/>
        <end position="39"/>
    </location>
</feature>
<proteinExistence type="predicted"/>
<dbReference type="Proteomes" id="UP000283644">
    <property type="component" value="Unassembled WGS sequence"/>
</dbReference>
<dbReference type="SMART" id="SM00240">
    <property type="entry name" value="FHA"/>
    <property type="match status" value="1"/>
</dbReference>
<evidence type="ECO:0000256" key="2">
    <source>
        <dbReference type="SAM" id="MobiDB-lite"/>
    </source>
</evidence>
<dbReference type="OrthoDB" id="277520at2"/>
<evidence type="ECO:0000313" key="4">
    <source>
        <dbReference type="EMBL" id="RHW25484.1"/>
    </source>
</evidence>
<dbReference type="AlphaFoldDB" id="A0A417XYP2"/>